<evidence type="ECO:0000313" key="1">
    <source>
        <dbReference type="EMBL" id="WRO22759.1"/>
    </source>
</evidence>
<dbReference type="EMBL" id="CP121694">
    <property type="protein sequence ID" value="WRO22759.1"/>
    <property type="molecule type" value="Genomic_DNA"/>
</dbReference>
<organism evidence="1 2">
    <name type="scientific">Metallumcola ferriviriculae</name>
    <dbReference type="NCBI Taxonomy" id="3039180"/>
    <lineage>
        <taxon>Bacteria</taxon>
        <taxon>Bacillati</taxon>
        <taxon>Bacillota</taxon>
        <taxon>Clostridia</taxon>
        <taxon>Neomoorellales</taxon>
        <taxon>Desulfitibacteraceae</taxon>
        <taxon>Metallumcola</taxon>
    </lineage>
</organism>
<name>A0AAU0USC9_9FIRM</name>
<reference evidence="1 2" key="1">
    <citation type="submission" date="2023-04" db="EMBL/GenBank/DDBJ databases">
        <authorList>
            <person name="Hsu D."/>
        </authorList>
    </citation>
    <scope>NUCLEOTIDE SEQUENCE [LARGE SCALE GENOMIC DNA]</scope>
    <source>
        <strain evidence="1 2">MK1</strain>
    </source>
</reference>
<keyword evidence="2" id="KW-1185">Reference proteome</keyword>
<protein>
    <submittedName>
        <fullName evidence="1">Uncharacterized protein</fullName>
    </submittedName>
</protein>
<gene>
    <name evidence="1" type="ORF">MFMK1_002598</name>
</gene>
<dbReference type="AlphaFoldDB" id="A0AAU0USC9"/>
<dbReference type="RefSeq" id="WP_366922157.1">
    <property type="nucleotide sequence ID" value="NZ_CP121694.1"/>
</dbReference>
<dbReference type="KEGG" id="dbc:MFMK1_002598"/>
<sequence>METFDLAGRWQEIVCMIPTYLPDIGNCSELWLSGGAKMQQPVKVESLLKALAKVFALDLTTLKQIQKQILKKGKLVPLPIISRLVLIPVKVRNQMLPGDGTIGYVAYRFVAGFEPINEEDFKSSIALENGQTLKTFHTARTLDERTHQAEIVLQHYKQLYQLPTRDSGSDCHNFNCPFMKNNN</sequence>
<dbReference type="Proteomes" id="UP001329915">
    <property type="component" value="Chromosome"/>
</dbReference>
<evidence type="ECO:0000313" key="2">
    <source>
        <dbReference type="Proteomes" id="UP001329915"/>
    </source>
</evidence>
<accession>A0AAU0USC9</accession>
<proteinExistence type="predicted"/>